<dbReference type="PROSITE" id="PS01031">
    <property type="entry name" value="SHSP"/>
    <property type="match status" value="1"/>
</dbReference>
<evidence type="ECO:0000259" key="4">
    <source>
        <dbReference type="PROSITE" id="PS01031"/>
    </source>
</evidence>
<dbReference type="InterPro" id="IPR002068">
    <property type="entry name" value="A-crystallin/Hsp20_dom"/>
</dbReference>
<comment type="similarity">
    <text evidence="2 3">Belongs to the small heat shock protein (HSP20) family.</text>
</comment>
<dbReference type="Proteomes" id="UP001597018">
    <property type="component" value="Unassembled WGS sequence"/>
</dbReference>
<dbReference type="Pfam" id="PF00011">
    <property type="entry name" value="HSP20"/>
    <property type="match status" value="1"/>
</dbReference>
<evidence type="ECO:0000256" key="2">
    <source>
        <dbReference type="PROSITE-ProRule" id="PRU00285"/>
    </source>
</evidence>
<reference evidence="6" key="1">
    <citation type="journal article" date="2019" name="Int. J. Syst. Evol. Microbiol.">
        <title>The Global Catalogue of Microorganisms (GCM) 10K type strain sequencing project: providing services to taxonomists for standard genome sequencing and annotation.</title>
        <authorList>
            <consortium name="The Broad Institute Genomics Platform"/>
            <consortium name="The Broad Institute Genome Sequencing Center for Infectious Disease"/>
            <person name="Wu L."/>
            <person name="Ma J."/>
        </authorList>
    </citation>
    <scope>NUCLEOTIDE SEQUENCE [LARGE SCALE GENOMIC DNA]</scope>
    <source>
        <strain evidence="6">CCUG 56401</strain>
    </source>
</reference>
<dbReference type="RefSeq" id="WP_345600212.1">
    <property type="nucleotide sequence ID" value="NZ_BAABLT010000006.1"/>
</dbReference>
<proteinExistence type="inferred from homology"/>
<comment type="caution">
    <text evidence="5">The sequence shown here is derived from an EMBL/GenBank/DDBJ whole genome shotgun (WGS) entry which is preliminary data.</text>
</comment>
<dbReference type="InterPro" id="IPR008978">
    <property type="entry name" value="HSP20-like_chaperone"/>
</dbReference>
<protein>
    <submittedName>
        <fullName evidence="5">Hsp20/alpha crystallin family protein</fullName>
    </submittedName>
</protein>
<dbReference type="CDD" id="cd06464">
    <property type="entry name" value="ACD_sHsps-like"/>
    <property type="match status" value="1"/>
</dbReference>
<accession>A0ABW3FWD2</accession>
<evidence type="ECO:0000256" key="1">
    <source>
        <dbReference type="ARBA" id="ARBA00023016"/>
    </source>
</evidence>
<dbReference type="EMBL" id="JBHTIW010000008">
    <property type="protein sequence ID" value="MFD0920652.1"/>
    <property type="molecule type" value="Genomic_DNA"/>
</dbReference>
<organism evidence="5 6">
    <name type="scientific">Saccharopolyspora rosea</name>
    <dbReference type="NCBI Taxonomy" id="524884"/>
    <lineage>
        <taxon>Bacteria</taxon>
        <taxon>Bacillati</taxon>
        <taxon>Actinomycetota</taxon>
        <taxon>Actinomycetes</taxon>
        <taxon>Pseudonocardiales</taxon>
        <taxon>Pseudonocardiaceae</taxon>
        <taxon>Saccharopolyspora</taxon>
    </lineage>
</organism>
<dbReference type="PANTHER" id="PTHR46733:SF4">
    <property type="entry name" value="HEAT SHOCK PROTEIN 21, CHLOROPLASTIC"/>
    <property type="match status" value="1"/>
</dbReference>
<evidence type="ECO:0000256" key="3">
    <source>
        <dbReference type="RuleBase" id="RU003616"/>
    </source>
</evidence>
<evidence type="ECO:0000313" key="5">
    <source>
        <dbReference type="EMBL" id="MFD0920652.1"/>
    </source>
</evidence>
<dbReference type="InterPro" id="IPR044587">
    <property type="entry name" value="HSP21-like"/>
</dbReference>
<dbReference type="PANTHER" id="PTHR46733">
    <property type="entry name" value="26.5 KDA HEAT SHOCK PROTEIN, MITOCHONDRIAL"/>
    <property type="match status" value="1"/>
</dbReference>
<feature type="domain" description="SHSP" evidence="4">
    <location>
        <begin position="24"/>
        <end position="133"/>
    </location>
</feature>
<name>A0ABW3FWD2_9PSEU</name>
<keyword evidence="6" id="KW-1185">Reference proteome</keyword>
<keyword evidence="1" id="KW-0346">Stress response</keyword>
<dbReference type="SUPFAM" id="SSF49764">
    <property type="entry name" value="HSP20-like chaperones"/>
    <property type="match status" value="1"/>
</dbReference>
<dbReference type="Gene3D" id="2.60.40.790">
    <property type="match status" value="1"/>
</dbReference>
<gene>
    <name evidence="5" type="ORF">ACFQ16_12935</name>
</gene>
<evidence type="ECO:0000313" key="6">
    <source>
        <dbReference type="Proteomes" id="UP001597018"/>
    </source>
</evidence>
<sequence>MTSSLPRPSRGLPDIFQLFETEWPFAVRHAMRVETFTEQNDFVLRCELPGVDPDNDIHVDVEGDQLTVNAERRSEERAGRRSEFHYGAMSRSLLLSTNCDTDNISAEYDAGILTVRIPRRAKESRHEVPVARKGT</sequence>